<dbReference type="PIRSF" id="PIRSF005673">
    <property type="entry name" value="Importin_alpha"/>
    <property type="match status" value="1"/>
</dbReference>
<organism evidence="7 8">
    <name type="scientific">Euplotes crassus</name>
    <dbReference type="NCBI Taxonomy" id="5936"/>
    <lineage>
        <taxon>Eukaryota</taxon>
        <taxon>Sar</taxon>
        <taxon>Alveolata</taxon>
        <taxon>Ciliophora</taxon>
        <taxon>Intramacronucleata</taxon>
        <taxon>Spirotrichea</taxon>
        <taxon>Hypotrichia</taxon>
        <taxon>Euplotida</taxon>
        <taxon>Euplotidae</taxon>
        <taxon>Moneuplotes</taxon>
    </lineage>
</organism>
<proteinExistence type="inferred from homology"/>
<evidence type="ECO:0000256" key="4">
    <source>
        <dbReference type="ARBA" id="ARBA00022927"/>
    </source>
</evidence>
<evidence type="ECO:0000256" key="3">
    <source>
        <dbReference type="ARBA" id="ARBA00022737"/>
    </source>
</evidence>
<dbReference type="InterPro" id="IPR011989">
    <property type="entry name" value="ARM-like"/>
</dbReference>
<evidence type="ECO:0000256" key="2">
    <source>
        <dbReference type="ARBA" id="ARBA00022448"/>
    </source>
</evidence>
<dbReference type="Pfam" id="PF00514">
    <property type="entry name" value="Arm"/>
    <property type="match status" value="4"/>
</dbReference>
<accession>A0AAD1U9W8</accession>
<dbReference type="Gene3D" id="1.25.10.10">
    <property type="entry name" value="Leucine-rich Repeat Variant"/>
    <property type="match status" value="1"/>
</dbReference>
<reference evidence="7" key="1">
    <citation type="submission" date="2023-07" db="EMBL/GenBank/DDBJ databases">
        <authorList>
            <consortium name="AG Swart"/>
            <person name="Singh M."/>
            <person name="Singh A."/>
            <person name="Seah K."/>
            <person name="Emmerich C."/>
        </authorList>
    </citation>
    <scope>NUCLEOTIDE SEQUENCE</scope>
    <source>
        <strain evidence="7">DP1</strain>
    </source>
</reference>
<comment type="similarity">
    <text evidence="1 5">Belongs to the importin alpha family.</text>
</comment>
<comment type="caution">
    <text evidence="7">The sequence shown here is derived from an EMBL/GenBank/DDBJ whole genome shotgun (WGS) entry which is preliminary data.</text>
</comment>
<dbReference type="GO" id="GO:0005737">
    <property type="term" value="C:cytoplasm"/>
    <property type="evidence" value="ECO:0007669"/>
    <property type="project" value="InterPro"/>
</dbReference>
<keyword evidence="8" id="KW-1185">Reference proteome</keyword>
<dbReference type="GO" id="GO:0061608">
    <property type="term" value="F:nuclear import signal receptor activity"/>
    <property type="evidence" value="ECO:0007669"/>
    <property type="project" value="InterPro"/>
</dbReference>
<dbReference type="SUPFAM" id="SSF48371">
    <property type="entry name" value="ARM repeat"/>
    <property type="match status" value="1"/>
</dbReference>
<evidence type="ECO:0000256" key="1">
    <source>
        <dbReference type="ARBA" id="ARBA00010394"/>
    </source>
</evidence>
<evidence type="ECO:0000313" key="7">
    <source>
        <dbReference type="EMBL" id="CAI2363397.1"/>
    </source>
</evidence>
<dbReference type="InterPro" id="IPR016024">
    <property type="entry name" value="ARM-type_fold"/>
</dbReference>
<keyword evidence="3" id="KW-0677">Repeat</keyword>
<dbReference type="GO" id="GO:0006606">
    <property type="term" value="P:protein import into nucleus"/>
    <property type="evidence" value="ECO:0007669"/>
    <property type="project" value="InterPro"/>
</dbReference>
<dbReference type="InterPro" id="IPR024931">
    <property type="entry name" value="Importin_alpha"/>
</dbReference>
<name>A0AAD1U9W8_EUPCR</name>
<gene>
    <name evidence="7" type="ORF">ECRASSUSDP1_LOCUS4732</name>
</gene>
<dbReference type="Proteomes" id="UP001295684">
    <property type="component" value="Unassembled WGS sequence"/>
</dbReference>
<feature type="region of interest" description="Disordered" evidence="6">
    <location>
        <begin position="34"/>
        <end position="62"/>
    </location>
</feature>
<dbReference type="PANTHER" id="PTHR23316">
    <property type="entry name" value="IMPORTIN ALPHA"/>
    <property type="match status" value="1"/>
</dbReference>
<feature type="compositionally biased region" description="Basic and acidic residues" evidence="6">
    <location>
        <begin position="50"/>
        <end position="62"/>
    </location>
</feature>
<dbReference type="EMBL" id="CAMPGE010004547">
    <property type="protein sequence ID" value="CAI2363397.1"/>
    <property type="molecule type" value="Genomic_DNA"/>
</dbReference>
<protein>
    <recommendedName>
        <fullName evidence="5">Importin subunit alpha</fullName>
    </recommendedName>
</protein>
<keyword evidence="4 5" id="KW-0653">Protein transport</keyword>
<evidence type="ECO:0000256" key="6">
    <source>
        <dbReference type="SAM" id="MobiDB-lite"/>
    </source>
</evidence>
<evidence type="ECO:0000256" key="5">
    <source>
        <dbReference type="PIRNR" id="PIRNR005673"/>
    </source>
</evidence>
<dbReference type="AlphaFoldDB" id="A0AAD1U9W8"/>
<dbReference type="SMART" id="SM00185">
    <property type="entry name" value="ARM"/>
    <property type="match status" value="8"/>
</dbReference>
<dbReference type="InterPro" id="IPR000225">
    <property type="entry name" value="Armadillo"/>
</dbReference>
<dbReference type="InterPro" id="IPR032413">
    <property type="entry name" value="Arm_3"/>
</dbReference>
<dbReference type="Pfam" id="PF16186">
    <property type="entry name" value="Arm_3"/>
    <property type="match status" value="1"/>
</dbReference>
<sequence>MEENKANQERELFHIDKTSNKDSLKVASRIENRTNQFLNNKDADGLGNNRSEHNEASRKEIKNNKFAKNRNYEVNDESDITNAKGIPAEKIEHTINQAQSLWEEEMTIMDYYEILKNTKFELSDFPLLQELINSDKDHNILLAVVGLRKLITLADNPPIQNVIDTDVLSQLITLVGRNDIPKIQFETLWCLTNIAGGKTEHVQALVDKGTIQIFTNLLGTIQKNELGEEIFHCIHPMDIVDQSIWALGNIAGEHVNYKALILKEGVIKPLSNILKNVEPNSIMAKNCIWCISNLLRDRPFPKIDELLYIIPIINEFFKINDIEEIIIECARAISYISDAGEQTINKMLKLGMAKILSLHLNSSNVKIIFPLVRTLGNFVTGDDEETQFVIDEGVLPNLHTLLSHPDKVIVKEVCWALSNICAGTISQISELIELGVIDKMIDLCHDDDHNIQREAGWAISNTTTLRDPDIVSEIVKSKGIEALCYLLKSKIDICTKCILLEGIRNCLDVGQQSLTNEEGENQFALIVENCGGLDTIESFYTHEDSKLYKLSEEIIDSYFLTEVNLDVEEDMIQHF</sequence>
<keyword evidence="2 5" id="KW-0813">Transport</keyword>
<evidence type="ECO:0000313" key="8">
    <source>
        <dbReference type="Proteomes" id="UP001295684"/>
    </source>
</evidence>